<reference evidence="3 4" key="1">
    <citation type="journal article" date="2017" name="Gigascience">
        <title>Draft genome of the honey bee ectoparasitic mite, Tropilaelaps mercedesae, is shaped by the parasitic life history.</title>
        <authorList>
            <person name="Dong X."/>
            <person name="Armstrong S.D."/>
            <person name="Xia D."/>
            <person name="Makepeace B.L."/>
            <person name="Darby A.C."/>
            <person name="Kadowaki T."/>
        </authorList>
    </citation>
    <scope>NUCLEOTIDE SEQUENCE [LARGE SCALE GENOMIC DNA]</scope>
    <source>
        <strain evidence="3">Wuxi-XJTLU</strain>
    </source>
</reference>
<keyword evidence="2" id="KW-0472">Membrane</keyword>
<feature type="compositionally biased region" description="Basic and acidic residues" evidence="1">
    <location>
        <begin position="309"/>
        <end position="334"/>
    </location>
</feature>
<keyword evidence="4" id="KW-1185">Reference proteome</keyword>
<feature type="compositionally biased region" description="Polar residues" evidence="1">
    <location>
        <begin position="32"/>
        <end position="41"/>
    </location>
</feature>
<feature type="compositionally biased region" description="Low complexity" evidence="1">
    <location>
        <begin position="739"/>
        <end position="768"/>
    </location>
</feature>
<feature type="compositionally biased region" description="Polar residues" evidence="1">
    <location>
        <begin position="697"/>
        <end position="725"/>
    </location>
</feature>
<proteinExistence type="predicted"/>
<feature type="compositionally biased region" description="Basic and acidic residues" evidence="1">
    <location>
        <begin position="121"/>
        <end position="178"/>
    </location>
</feature>
<feature type="compositionally biased region" description="Basic and acidic residues" evidence="1">
    <location>
        <begin position="184"/>
        <end position="231"/>
    </location>
</feature>
<dbReference type="EMBL" id="MNPL01007625">
    <property type="protein sequence ID" value="OQR74646.1"/>
    <property type="molecule type" value="Genomic_DNA"/>
</dbReference>
<feature type="transmembrane region" description="Helical" evidence="2">
    <location>
        <begin position="915"/>
        <end position="948"/>
    </location>
</feature>
<accession>A0A1V9XMD4</accession>
<dbReference type="InParanoid" id="A0A1V9XMD4"/>
<feature type="compositionally biased region" description="Basic and acidic residues" evidence="1">
    <location>
        <begin position="257"/>
        <end position="276"/>
    </location>
</feature>
<sequence>GYEPIDTSRGVIPPIPGVPTSGPLKKKDKDSTSSVRTNQSDMGEERREFRPVLESQTSIDLKGTKPRTKEPGDAQAIQIEVKIATIKKKSYSNIKAVKGGLVVEPSKTDEKKGLIKRVKSIKMENPFKKSDSDEKDAGGGDSGEKKPGIVDKMFKRDREGGAEESENKDKKSFSDKLTKVFHRERKDELADTDRSVIQEERARLSEKLGKMFTKEPKEPKDPFLEDGEKKPSLISKMFSKEADEEGDKKPSVINKMFSKEPKDNNLDGAEGGERKPSFMTKIFNKECKEPKDDLGGDNEQKPSLVSRVFSRDAKQDDESLDKQEGQEKKTLSEKFGDLTTKVFAKKGRNDDENDEQDGDKKTFLERYFPAEKPMIQQVVLTEEMEPDLKKRRIGRITSFQHTKEIEGEAESPAKKMIMENFDKLASKVKEVQDMMPKAISTKTEKPPGAEGDAPVDTGKEVKHDYEITTQIVFTKDPSQAVPRQVKTPSESSPLDGDDLQITPVLAESTGDTKATDKSTVFYAKIGDSEIEVKEDHYGRIQVGERKDPIYARPFKLLKRSLNDLSKSSPSLSPREEPIQYMDAGELAEEPKEEVVNHHYDELGEPGEKKTMVTELKVRGKRGSPNVIKVETQLVKGKSTSALNEPATITTVKTIEKRKPPVPPRPRPTTPTIIGKPSSPPATPTPSVLESTPLARTEGSSVEVTSIPSTRATTPSSLICETSAQSVKKIPPPRPPPPRIATITPKVTPTATTPTTVSSDSRPQTTTLKKPPKPQRPPPPKVSVTKTVTKTPFVGGNDKYSVYCQTDVGLGTDLLTRIERVVSTGGGVYEGAPYRPPRSRSASHENLQSFETSRQPKFASQTTSAPFQTQVTFYDEPAQLRSDASLNDSDLSRRISSLQSFRRSLVEQGGPPLQAAVALAIVLFWIYCPFFLLSFQSLCCLAILFLVFFK</sequence>
<gene>
    <name evidence="3" type="ORF">BIW11_08926</name>
</gene>
<feature type="region of interest" description="Disordered" evidence="1">
    <location>
        <begin position="637"/>
        <end position="785"/>
    </location>
</feature>
<feature type="region of interest" description="Disordered" evidence="1">
    <location>
        <begin position="563"/>
        <end position="587"/>
    </location>
</feature>
<feature type="compositionally biased region" description="Polar residues" evidence="1">
    <location>
        <begin position="637"/>
        <end position="652"/>
    </location>
</feature>
<feature type="region of interest" description="Disordered" evidence="1">
    <location>
        <begin position="1"/>
        <end position="73"/>
    </location>
</feature>
<feature type="compositionally biased region" description="Polar residues" evidence="1">
    <location>
        <begin position="843"/>
        <end position="863"/>
    </location>
</feature>
<organism evidence="3 4">
    <name type="scientific">Tropilaelaps mercedesae</name>
    <dbReference type="NCBI Taxonomy" id="418985"/>
    <lineage>
        <taxon>Eukaryota</taxon>
        <taxon>Metazoa</taxon>
        <taxon>Ecdysozoa</taxon>
        <taxon>Arthropoda</taxon>
        <taxon>Chelicerata</taxon>
        <taxon>Arachnida</taxon>
        <taxon>Acari</taxon>
        <taxon>Parasitiformes</taxon>
        <taxon>Mesostigmata</taxon>
        <taxon>Gamasina</taxon>
        <taxon>Dermanyssoidea</taxon>
        <taxon>Laelapidae</taxon>
        <taxon>Tropilaelaps</taxon>
    </lineage>
</organism>
<evidence type="ECO:0000256" key="2">
    <source>
        <dbReference type="SAM" id="Phobius"/>
    </source>
</evidence>
<feature type="region of interest" description="Disordered" evidence="1">
    <location>
        <begin position="472"/>
        <end position="500"/>
    </location>
</feature>
<dbReference type="OrthoDB" id="245697at2759"/>
<dbReference type="STRING" id="418985.A0A1V9XMD4"/>
<protein>
    <submittedName>
        <fullName evidence="3">Uncharacterized protein</fullName>
    </submittedName>
</protein>
<dbReference type="AlphaFoldDB" id="A0A1V9XMD4"/>
<keyword evidence="2" id="KW-1133">Transmembrane helix</keyword>
<feature type="compositionally biased region" description="Basic and acidic residues" evidence="1">
    <location>
        <begin position="238"/>
        <end position="250"/>
    </location>
</feature>
<feature type="non-terminal residue" evidence="3">
    <location>
        <position position="1"/>
    </location>
</feature>
<feature type="compositionally biased region" description="Basic and acidic residues" evidence="1">
    <location>
        <begin position="283"/>
        <end position="300"/>
    </location>
</feature>
<dbReference type="Proteomes" id="UP000192247">
    <property type="component" value="Unassembled WGS sequence"/>
</dbReference>
<feature type="compositionally biased region" description="Pro residues" evidence="1">
    <location>
        <begin position="729"/>
        <end position="738"/>
    </location>
</feature>
<evidence type="ECO:0000313" key="4">
    <source>
        <dbReference type="Proteomes" id="UP000192247"/>
    </source>
</evidence>
<feature type="region of interest" description="Disordered" evidence="1">
    <location>
        <begin position="438"/>
        <end position="460"/>
    </location>
</feature>
<evidence type="ECO:0000313" key="3">
    <source>
        <dbReference type="EMBL" id="OQR74646.1"/>
    </source>
</evidence>
<feature type="region of interest" description="Disordered" evidence="1">
    <location>
        <begin position="108"/>
        <end position="334"/>
    </location>
</feature>
<feature type="region of interest" description="Disordered" evidence="1">
    <location>
        <begin position="825"/>
        <end position="863"/>
    </location>
</feature>
<keyword evidence="2" id="KW-0812">Transmembrane</keyword>
<name>A0A1V9XMD4_9ACAR</name>
<evidence type="ECO:0000256" key="1">
    <source>
        <dbReference type="SAM" id="MobiDB-lite"/>
    </source>
</evidence>
<comment type="caution">
    <text evidence="3">The sequence shown here is derived from an EMBL/GenBank/DDBJ whole genome shotgun (WGS) entry which is preliminary data.</text>
</comment>